<proteinExistence type="predicted"/>
<comment type="caution">
    <text evidence="2">The sequence shown here is derived from an EMBL/GenBank/DDBJ whole genome shotgun (WGS) entry which is preliminary data.</text>
</comment>
<evidence type="ECO:0000313" key="2">
    <source>
        <dbReference type="EMBL" id="KAJ9590227.1"/>
    </source>
</evidence>
<sequence length="77" mass="8113">METVVSPAAKKVRVNTQQKMQQMVSNGPTGGKPMGGPPPGYNPAVMSQQPRGMNGPMGRMPPQYSGLVPVPRPGNVQ</sequence>
<evidence type="ECO:0000313" key="3">
    <source>
        <dbReference type="Proteomes" id="UP001233999"/>
    </source>
</evidence>
<organism evidence="2 3">
    <name type="scientific">Diploptera punctata</name>
    <name type="common">Pacific beetle cockroach</name>
    <dbReference type="NCBI Taxonomy" id="6984"/>
    <lineage>
        <taxon>Eukaryota</taxon>
        <taxon>Metazoa</taxon>
        <taxon>Ecdysozoa</taxon>
        <taxon>Arthropoda</taxon>
        <taxon>Hexapoda</taxon>
        <taxon>Insecta</taxon>
        <taxon>Pterygota</taxon>
        <taxon>Neoptera</taxon>
        <taxon>Polyneoptera</taxon>
        <taxon>Dictyoptera</taxon>
        <taxon>Blattodea</taxon>
        <taxon>Blaberoidea</taxon>
        <taxon>Blaberidae</taxon>
        <taxon>Diplopterinae</taxon>
        <taxon>Diploptera</taxon>
    </lineage>
</organism>
<evidence type="ECO:0000256" key="1">
    <source>
        <dbReference type="SAM" id="MobiDB-lite"/>
    </source>
</evidence>
<reference evidence="2" key="2">
    <citation type="submission" date="2023-05" db="EMBL/GenBank/DDBJ databases">
        <authorList>
            <person name="Fouks B."/>
        </authorList>
    </citation>
    <scope>NUCLEOTIDE SEQUENCE</scope>
    <source>
        <strain evidence="2">Stay&amp;Tobe</strain>
        <tissue evidence="2">Testes</tissue>
    </source>
</reference>
<name>A0AAD8A0P5_DIPPU</name>
<reference evidence="2" key="1">
    <citation type="journal article" date="2023" name="IScience">
        <title>Live-bearing cockroach genome reveals convergent evolutionary mechanisms linked to viviparity in insects and beyond.</title>
        <authorList>
            <person name="Fouks B."/>
            <person name="Harrison M.C."/>
            <person name="Mikhailova A.A."/>
            <person name="Marchal E."/>
            <person name="English S."/>
            <person name="Carruthers M."/>
            <person name="Jennings E.C."/>
            <person name="Chiamaka E.L."/>
            <person name="Frigard R.A."/>
            <person name="Pippel M."/>
            <person name="Attardo G.M."/>
            <person name="Benoit J.B."/>
            <person name="Bornberg-Bauer E."/>
            <person name="Tobe S.S."/>
        </authorList>
    </citation>
    <scope>NUCLEOTIDE SEQUENCE</scope>
    <source>
        <strain evidence="2">Stay&amp;Tobe</strain>
    </source>
</reference>
<dbReference type="AlphaFoldDB" id="A0AAD8A0P5"/>
<protein>
    <submittedName>
        <fullName evidence="2">Uncharacterized protein</fullName>
    </submittedName>
</protein>
<accession>A0AAD8A0P5</accession>
<feature type="region of interest" description="Disordered" evidence="1">
    <location>
        <begin position="1"/>
        <end position="77"/>
    </location>
</feature>
<feature type="non-terminal residue" evidence="2">
    <location>
        <position position="77"/>
    </location>
</feature>
<gene>
    <name evidence="2" type="ORF">L9F63_016647</name>
</gene>
<feature type="compositionally biased region" description="Polar residues" evidence="1">
    <location>
        <begin position="14"/>
        <end position="26"/>
    </location>
</feature>
<dbReference type="Proteomes" id="UP001233999">
    <property type="component" value="Unassembled WGS sequence"/>
</dbReference>
<dbReference type="EMBL" id="JASPKZ010004545">
    <property type="protein sequence ID" value="KAJ9590227.1"/>
    <property type="molecule type" value="Genomic_DNA"/>
</dbReference>
<keyword evidence="3" id="KW-1185">Reference proteome</keyword>